<dbReference type="PANTHER" id="PTHR47629">
    <property type="entry name" value="C-TYPE LECTIN-RELATED"/>
    <property type="match status" value="1"/>
</dbReference>
<keyword evidence="3" id="KW-1185">Reference proteome</keyword>
<reference evidence="2" key="1">
    <citation type="submission" date="2007-07" db="EMBL/GenBank/DDBJ databases">
        <title>PCAP assembly of the Caenorhabditis remanei genome.</title>
        <authorList>
            <consortium name="The Caenorhabditis remanei Sequencing Consortium"/>
            <person name="Wilson R.K."/>
        </authorList>
    </citation>
    <scope>NUCLEOTIDE SEQUENCE [LARGE SCALE GENOMIC DNA]</scope>
    <source>
        <strain evidence="2">PB4641</strain>
    </source>
</reference>
<feature type="domain" description="PAN-3" evidence="1">
    <location>
        <begin position="87"/>
        <end position="216"/>
    </location>
</feature>
<dbReference type="SMART" id="SM00605">
    <property type="entry name" value="CW"/>
    <property type="match status" value="1"/>
</dbReference>
<dbReference type="PANTHER" id="PTHR47629:SF12">
    <property type="entry name" value="PAN-3 DOMAIN-CONTAINING PROTEIN"/>
    <property type="match status" value="1"/>
</dbReference>
<dbReference type="GeneID" id="9804261"/>
<protein>
    <recommendedName>
        <fullName evidence="1">PAN-3 domain-containing protein</fullName>
    </recommendedName>
</protein>
<dbReference type="AlphaFoldDB" id="E3M0R4"/>
<dbReference type="SUPFAM" id="SSF56436">
    <property type="entry name" value="C-type lectin-like"/>
    <property type="match status" value="1"/>
</dbReference>
<dbReference type="CDD" id="cd00037">
    <property type="entry name" value="CLECT"/>
    <property type="match status" value="1"/>
</dbReference>
<dbReference type="InParanoid" id="E3M0R4"/>
<name>E3M0R4_CAERE</name>
<organism evidence="3">
    <name type="scientific">Caenorhabditis remanei</name>
    <name type="common">Caenorhabditis vulgaris</name>
    <dbReference type="NCBI Taxonomy" id="31234"/>
    <lineage>
        <taxon>Eukaryota</taxon>
        <taxon>Metazoa</taxon>
        <taxon>Ecdysozoa</taxon>
        <taxon>Nematoda</taxon>
        <taxon>Chromadorea</taxon>
        <taxon>Rhabditida</taxon>
        <taxon>Rhabditina</taxon>
        <taxon>Rhabditomorpha</taxon>
        <taxon>Rhabditoidea</taxon>
        <taxon>Rhabditidae</taxon>
        <taxon>Peloderinae</taxon>
        <taxon>Caenorhabditis</taxon>
    </lineage>
</organism>
<dbReference type="Proteomes" id="UP000008281">
    <property type="component" value="Unassembled WGS sequence"/>
</dbReference>
<dbReference type="OMA" id="TELEFAY"/>
<sequence length="350" mass="38894">MTSLNYGRKARSRVAWKLFSDRIQLYSLFPNFSLNVITFSKNQKACEVKPSSSLTTSWLFSPRRASFHTFKQLYTLPTRSMKLAILLIFFFIGPGVISQDEASMVEIYAKVASEVPSTRGSLIPPATCVTNCLNNTYCILAYMDTEGYCLNYNYSDFNTTFEIVTTLNTDGFSVAVKINKVTCPKSYTELEFAYVDSRNDVNYPFQWTKTETGWALVNPCPEPGKIFRRSETVVVCLQFYPIAGKIQSEASAFCESQGKKMSGIANANEKSVLTNGPAGTMWVDGTTTCQTKCKAADYTFTDGYTNTTEMDPNQNGQVRAYCLTIGAGSFWVQDCSNTDSIGVVCGSRLP</sequence>
<evidence type="ECO:0000259" key="1">
    <source>
        <dbReference type="SMART" id="SM00605"/>
    </source>
</evidence>
<evidence type="ECO:0000313" key="3">
    <source>
        <dbReference type="Proteomes" id="UP000008281"/>
    </source>
</evidence>
<dbReference type="eggNOG" id="KOG4297">
    <property type="taxonomic scope" value="Eukaryota"/>
</dbReference>
<dbReference type="CTD" id="9804261"/>
<dbReference type="InterPro" id="IPR006583">
    <property type="entry name" value="PAN-3_domain"/>
</dbReference>
<dbReference type="RefSeq" id="XP_003110190.2">
    <property type="nucleotide sequence ID" value="XM_003110142.2"/>
</dbReference>
<proteinExistence type="predicted"/>
<dbReference type="OrthoDB" id="5812070at2759"/>
<dbReference type="FunCoup" id="E3M0R4">
    <property type="interactions" value="563"/>
</dbReference>
<dbReference type="HOGENOM" id="CLU_792836_0_0_1"/>
<accession>E3M0R4</accession>
<dbReference type="EMBL" id="DS268421">
    <property type="protein sequence ID" value="EFO88979.1"/>
    <property type="molecule type" value="Genomic_DNA"/>
</dbReference>
<evidence type="ECO:0000313" key="2">
    <source>
        <dbReference type="EMBL" id="EFO88979.1"/>
    </source>
</evidence>
<dbReference type="Gene3D" id="3.10.100.10">
    <property type="entry name" value="Mannose-Binding Protein A, subunit A"/>
    <property type="match status" value="1"/>
</dbReference>
<dbReference type="STRING" id="31234.E3M0R4"/>
<dbReference type="InterPro" id="IPR016186">
    <property type="entry name" value="C-type_lectin-like/link_sf"/>
</dbReference>
<gene>
    <name evidence="2" type="ORF">CRE_06656</name>
</gene>
<dbReference type="InterPro" id="IPR016187">
    <property type="entry name" value="CTDL_fold"/>
</dbReference>
<dbReference type="Pfam" id="PF08277">
    <property type="entry name" value="PAN_3"/>
    <property type="match status" value="1"/>
</dbReference>
<dbReference type="KEGG" id="crq:GCK72_006799"/>